<dbReference type="EMBL" id="BMIJ01000006">
    <property type="protein sequence ID" value="GGC00692.1"/>
    <property type="molecule type" value="Genomic_DNA"/>
</dbReference>
<sequence>MAIFPTQLLPPAAVTALCLGISTQVSATAPCGDFGECKTLIEINASDGDIGFHFLIDGEDLNSVRLENPDGAKVFEDIAKGALAEQKLTETFAESSEPLCWPDPEADPDDEIVSLEEFLERWQAGTYTFIGKGDEGEKLEGETELSYALPAAPTNLDYSGGLISWSSGDDLGNCGSFAQLSALVDDGVLPVHPVNVVIAIWEVVLEAEDGSGLKFSIRLPASQMSVTVPTEYLNTLADDTLAKIEVGAITADDNATFTELGDICLNEVEGCEEGEE</sequence>
<evidence type="ECO:0000256" key="1">
    <source>
        <dbReference type="SAM" id="SignalP"/>
    </source>
</evidence>
<dbReference type="Proteomes" id="UP000629025">
    <property type="component" value="Unassembled WGS sequence"/>
</dbReference>
<evidence type="ECO:0000313" key="2">
    <source>
        <dbReference type="EMBL" id="GGC00692.1"/>
    </source>
</evidence>
<proteinExistence type="predicted"/>
<reference evidence="3" key="1">
    <citation type="journal article" date="2019" name="Int. J. Syst. Evol. Microbiol.">
        <title>The Global Catalogue of Microorganisms (GCM) 10K type strain sequencing project: providing services to taxonomists for standard genome sequencing and annotation.</title>
        <authorList>
            <consortium name="The Broad Institute Genomics Platform"/>
            <consortium name="The Broad Institute Genome Sequencing Center for Infectious Disease"/>
            <person name="Wu L."/>
            <person name="Ma J."/>
        </authorList>
    </citation>
    <scope>NUCLEOTIDE SEQUENCE [LARGE SCALE GENOMIC DNA]</scope>
    <source>
        <strain evidence="3">CGMCC 1.15341</strain>
    </source>
</reference>
<evidence type="ECO:0000313" key="3">
    <source>
        <dbReference type="Proteomes" id="UP000629025"/>
    </source>
</evidence>
<protein>
    <submittedName>
        <fullName evidence="2">Uncharacterized protein</fullName>
    </submittedName>
</protein>
<feature type="chain" id="PRO_5046102560" evidence="1">
    <location>
        <begin position="28"/>
        <end position="276"/>
    </location>
</feature>
<dbReference type="RefSeq" id="WP_188749505.1">
    <property type="nucleotide sequence ID" value="NZ_BMIJ01000006.1"/>
</dbReference>
<keyword evidence="1" id="KW-0732">Signal</keyword>
<name>A0ABQ1KMR4_9GAMM</name>
<accession>A0ABQ1KMR4</accession>
<comment type="caution">
    <text evidence="2">The sequence shown here is derived from an EMBL/GenBank/DDBJ whole genome shotgun (WGS) entry which is preliminary data.</text>
</comment>
<feature type="signal peptide" evidence="1">
    <location>
        <begin position="1"/>
        <end position="27"/>
    </location>
</feature>
<keyword evidence="3" id="KW-1185">Reference proteome</keyword>
<gene>
    <name evidence="2" type="ORF">GCM10011352_28560</name>
</gene>
<organism evidence="2 3">
    <name type="scientific">Marinobacterium zhoushanense</name>
    <dbReference type="NCBI Taxonomy" id="1679163"/>
    <lineage>
        <taxon>Bacteria</taxon>
        <taxon>Pseudomonadati</taxon>
        <taxon>Pseudomonadota</taxon>
        <taxon>Gammaproteobacteria</taxon>
        <taxon>Oceanospirillales</taxon>
        <taxon>Oceanospirillaceae</taxon>
        <taxon>Marinobacterium</taxon>
    </lineage>
</organism>